<dbReference type="GeneID" id="93163915"/>
<dbReference type="Pfam" id="PF15919">
    <property type="entry name" value="HicB_lk_antitox"/>
    <property type="match status" value="1"/>
</dbReference>
<name>A0A0J9BV91_9FIRM</name>
<gene>
    <name evidence="2" type="ORF">HMPREF9470_04567</name>
</gene>
<reference evidence="2 3" key="1">
    <citation type="submission" date="2011-04" db="EMBL/GenBank/DDBJ databases">
        <title>The Genome Sequence of Clostridium citroniae WAL-19142.</title>
        <authorList>
            <consortium name="The Broad Institute Genome Sequencing Platform"/>
            <person name="Earl A."/>
            <person name="Ward D."/>
            <person name="Feldgarden M."/>
            <person name="Gevers D."/>
            <person name="Warren Y.A."/>
            <person name="Tyrrell K.L."/>
            <person name="Citron D.M."/>
            <person name="Goldstein E.J."/>
            <person name="Daigneault M."/>
            <person name="Allen-Vercoe E."/>
            <person name="Young S.K."/>
            <person name="Zeng Q."/>
            <person name="Gargeya S."/>
            <person name="Fitzgerald M."/>
            <person name="Haas B."/>
            <person name="Abouelleil A."/>
            <person name="Alvarado L."/>
            <person name="Arachchi H.M."/>
            <person name="Berlin A."/>
            <person name="Brown A."/>
            <person name="Chapman S.B."/>
            <person name="Chen Z."/>
            <person name="Dunbar C."/>
            <person name="Freedman E."/>
            <person name="Gearin G."/>
            <person name="Gellesch M."/>
            <person name="Goldberg J."/>
            <person name="Griggs A."/>
            <person name="Gujja S."/>
            <person name="Heilman E.R."/>
            <person name="Heiman D."/>
            <person name="Howarth C."/>
            <person name="Larson L."/>
            <person name="Lui A."/>
            <person name="MacDonald P.J."/>
            <person name="Mehta T."/>
            <person name="Montmayeur A."/>
            <person name="Murphy C."/>
            <person name="Neiman D."/>
            <person name="Pearson M."/>
            <person name="Priest M."/>
            <person name="Roberts A."/>
            <person name="Saif S."/>
            <person name="Shea T."/>
            <person name="Shenoy N."/>
            <person name="Sisk P."/>
            <person name="Stolte C."/>
            <person name="Sykes S."/>
            <person name="White J."/>
            <person name="Yandava C."/>
            <person name="Wortman J."/>
            <person name="Nusbaum C."/>
            <person name="Birren B."/>
        </authorList>
    </citation>
    <scope>NUCLEOTIDE SEQUENCE [LARGE SCALE GENOMIC DNA]</scope>
    <source>
        <strain evidence="2 3">WAL-19142</strain>
    </source>
</reference>
<dbReference type="SUPFAM" id="SSF143100">
    <property type="entry name" value="TTHA1013/TTHA0281-like"/>
    <property type="match status" value="1"/>
</dbReference>
<dbReference type="InterPro" id="IPR031807">
    <property type="entry name" value="HicB-like"/>
</dbReference>
<dbReference type="AlphaFoldDB" id="A0A0J9BV91"/>
<dbReference type="RefSeq" id="WP_007867869.1">
    <property type="nucleotide sequence ID" value="NZ_KQ235882.1"/>
</dbReference>
<sequence>MTFTYPAVFTPHKEDAGFHVEFPDLEYCVADGPDLEDAVENARYAAYNWLWVEFEEGTYDFPSQSHYDDITLEQGSFIKYIMVTVKLMPDND</sequence>
<dbReference type="Gene3D" id="3.30.160.250">
    <property type="match status" value="1"/>
</dbReference>
<protein>
    <recommendedName>
        <fullName evidence="1">HicB-like antitoxin of toxin-antitoxin system domain-containing protein</fullName>
    </recommendedName>
</protein>
<comment type="caution">
    <text evidence="2">The sequence shown here is derived from an EMBL/GenBank/DDBJ whole genome shotgun (WGS) entry which is preliminary data.</text>
</comment>
<evidence type="ECO:0000313" key="2">
    <source>
        <dbReference type="EMBL" id="KMW16129.1"/>
    </source>
</evidence>
<dbReference type="OrthoDB" id="5419659at2"/>
<dbReference type="Proteomes" id="UP000037392">
    <property type="component" value="Unassembled WGS sequence"/>
</dbReference>
<dbReference type="EMBL" id="ADLK01000032">
    <property type="protein sequence ID" value="KMW16129.1"/>
    <property type="molecule type" value="Genomic_DNA"/>
</dbReference>
<organism evidence="2 3">
    <name type="scientific">[Clostridium] citroniae WAL-19142</name>
    <dbReference type="NCBI Taxonomy" id="742734"/>
    <lineage>
        <taxon>Bacteria</taxon>
        <taxon>Bacillati</taxon>
        <taxon>Bacillota</taxon>
        <taxon>Clostridia</taxon>
        <taxon>Lachnospirales</taxon>
        <taxon>Lachnospiraceae</taxon>
        <taxon>Enterocloster</taxon>
    </lineage>
</organism>
<dbReference type="InterPro" id="IPR035069">
    <property type="entry name" value="TTHA1013/TTHA0281-like"/>
</dbReference>
<evidence type="ECO:0000313" key="3">
    <source>
        <dbReference type="Proteomes" id="UP000037392"/>
    </source>
</evidence>
<feature type="domain" description="HicB-like antitoxin of toxin-antitoxin system" evidence="1">
    <location>
        <begin position="5"/>
        <end position="86"/>
    </location>
</feature>
<evidence type="ECO:0000259" key="1">
    <source>
        <dbReference type="Pfam" id="PF15919"/>
    </source>
</evidence>
<proteinExistence type="predicted"/>
<accession>A0A0J9BV91</accession>
<dbReference type="PATRIC" id="fig|742734.4.peg.4897"/>